<dbReference type="EMBL" id="JHEG04000001">
    <property type="protein sequence ID" value="KAF3886535.1"/>
    <property type="molecule type" value="Genomic_DNA"/>
</dbReference>
<accession>A0A0C1QYE4</accession>
<sequence length="377" mass="43006">MQLLDSPTLLISETSLKQVLSTLQDIAKKVEIQSNFCICHPDYKPLKLPDEVVSRFQQLPLNLQHKFLNSQLCNFLYGIYYNGAAQTLLALDAELMDSTKLQNLENNTFLGVDLGFYEQLHRANNGKGYFDPGWQVLRLESDRTLAVKKGELTLHIERERHLQGVEQYALVGDSVAIKMPPNLVQNGFYMAVGDAGPQSHARTLINSQLVRVYFNLSPEGAVAVMGSLTRQLNTMFIPFSFKALYNPSDYERYDTAVLYFERSDYRIIRLVLQSIYTKYQSYFSQEVPLFTKLLAPGLALAEEPDNKFSEKESFGLNRCQIVANSLLEAWQQGNESKVNRMVLMIKHFGKQGIELQRPYLNAESEDIYEILDLSDSQ</sequence>
<reference evidence="1" key="2">
    <citation type="submission" date="2019-11" db="EMBL/GenBank/DDBJ databases">
        <title>Improved Assembly of Tolypothrix boutellei genome.</title>
        <authorList>
            <person name="Sarangi A.N."/>
            <person name="Mukherjee M."/>
            <person name="Ghosh S."/>
            <person name="Singh D."/>
            <person name="Das A."/>
            <person name="Kant S."/>
            <person name="Prusty A."/>
            <person name="Tripathy S."/>
        </authorList>
    </citation>
    <scope>NUCLEOTIDE SEQUENCE</scope>
    <source>
        <strain evidence="1">VB521301</strain>
    </source>
</reference>
<dbReference type="RefSeq" id="WP_038089561.1">
    <property type="nucleotide sequence ID" value="NZ_JHEG04000001.1"/>
</dbReference>
<keyword evidence="3" id="KW-1185">Reference proteome</keyword>
<reference evidence="2" key="1">
    <citation type="journal article" date="2015" name="Genome Announc.">
        <title>Draft Genome Sequence of Tolypothrix boutellei Strain VB521301.</title>
        <authorList>
            <person name="Chandrababunaidu M.M."/>
            <person name="Singh D."/>
            <person name="Sen D."/>
            <person name="Bhan S."/>
            <person name="Das S."/>
            <person name="Gupta A."/>
            <person name="Adhikary S.P."/>
            <person name="Tripathy S."/>
        </authorList>
    </citation>
    <scope>NUCLEOTIDE SEQUENCE</scope>
    <source>
        <strain evidence="2">VB521301</strain>
    </source>
</reference>
<evidence type="ECO:0000313" key="2">
    <source>
        <dbReference type="EMBL" id="KIE10549.1"/>
    </source>
</evidence>
<organism evidence="2">
    <name type="scientific">Tolypothrix bouteillei VB521301</name>
    <dbReference type="NCBI Taxonomy" id="1479485"/>
    <lineage>
        <taxon>Bacteria</taxon>
        <taxon>Bacillati</taxon>
        <taxon>Cyanobacteriota</taxon>
        <taxon>Cyanophyceae</taxon>
        <taxon>Nostocales</taxon>
        <taxon>Tolypothrichaceae</taxon>
        <taxon>Tolypothrix</taxon>
    </lineage>
</organism>
<dbReference type="InterPro" id="IPR040871">
    <property type="entry name" value="HopA1"/>
</dbReference>
<dbReference type="EMBL" id="JHEG02000048">
    <property type="protein sequence ID" value="KIE10549.1"/>
    <property type="molecule type" value="Genomic_DNA"/>
</dbReference>
<dbReference type="AlphaFoldDB" id="A0A0C1QYE4"/>
<dbReference type="Proteomes" id="UP000029738">
    <property type="component" value="Unassembled WGS sequence"/>
</dbReference>
<dbReference type="Pfam" id="PF17914">
    <property type="entry name" value="HopA1"/>
    <property type="match status" value="1"/>
</dbReference>
<proteinExistence type="predicted"/>
<dbReference type="OrthoDB" id="939976at2"/>
<comment type="caution">
    <text evidence="2">The sequence shown here is derived from an EMBL/GenBank/DDBJ whole genome shotgun (WGS) entry which is preliminary data.</text>
</comment>
<dbReference type="STRING" id="1479485.DA73_0218620"/>
<evidence type="ECO:0000313" key="3">
    <source>
        <dbReference type="Proteomes" id="UP000029738"/>
    </source>
</evidence>
<gene>
    <name evidence="2" type="ORF">DA73_0218620</name>
    <name evidence="1" type="ORF">DA73_0400014390</name>
</gene>
<evidence type="ECO:0000313" key="1">
    <source>
        <dbReference type="EMBL" id="KAF3886535.1"/>
    </source>
</evidence>
<protein>
    <submittedName>
        <fullName evidence="2">Uncharacterized protein</fullName>
    </submittedName>
</protein>
<name>A0A0C1QYE4_9CYAN</name>